<dbReference type="InterPro" id="IPR000719">
    <property type="entry name" value="Prot_kinase_dom"/>
</dbReference>
<dbReference type="GO" id="GO:0004674">
    <property type="term" value="F:protein serine/threonine kinase activity"/>
    <property type="evidence" value="ECO:0007669"/>
    <property type="project" value="UniProtKB-KW"/>
</dbReference>
<evidence type="ECO:0000256" key="12">
    <source>
        <dbReference type="PROSITE-ProRule" id="PRU10141"/>
    </source>
</evidence>
<dbReference type="Pfam" id="PF07714">
    <property type="entry name" value="PK_Tyr_Ser-Thr"/>
    <property type="match status" value="1"/>
</dbReference>
<proteinExistence type="predicted"/>
<evidence type="ECO:0000256" key="13">
    <source>
        <dbReference type="SAM" id="Phobius"/>
    </source>
</evidence>
<evidence type="ECO:0000256" key="9">
    <source>
        <dbReference type="ARBA" id="ARBA00022989"/>
    </source>
</evidence>
<dbReference type="FunFam" id="3.30.200.20:FF:000178">
    <property type="entry name" value="serine/threonine-protein kinase PBS1-like"/>
    <property type="match status" value="1"/>
</dbReference>
<keyword evidence="9 13" id="KW-1133">Transmembrane helix</keyword>
<evidence type="ECO:0000256" key="6">
    <source>
        <dbReference type="ARBA" id="ARBA00022741"/>
    </source>
</evidence>
<keyword evidence="7" id="KW-0418">Kinase</keyword>
<keyword evidence="17" id="KW-1185">Reference proteome</keyword>
<evidence type="ECO:0000256" key="11">
    <source>
        <dbReference type="ARBA" id="ARBA00023180"/>
    </source>
</evidence>
<reference evidence="17" key="1">
    <citation type="submission" date="2024-06" db="EMBL/GenBank/DDBJ databases">
        <authorList>
            <person name="Ryan C."/>
        </authorList>
    </citation>
    <scope>NUCLEOTIDE SEQUENCE [LARGE SCALE GENOMIC DNA]</scope>
</reference>
<keyword evidence="8 12" id="KW-0067">ATP-binding</keyword>
<evidence type="ECO:0000256" key="3">
    <source>
        <dbReference type="ARBA" id="ARBA00022679"/>
    </source>
</evidence>
<dbReference type="GO" id="GO:0005524">
    <property type="term" value="F:ATP binding"/>
    <property type="evidence" value="ECO:0007669"/>
    <property type="project" value="UniProtKB-UniRule"/>
</dbReference>
<dbReference type="InterPro" id="IPR032872">
    <property type="entry name" value="WAK_assoc_C"/>
</dbReference>
<evidence type="ECO:0000256" key="1">
    <source>
        <dbReference type="ARBA" id="ARBA00004479"/>
    </source>
</evidence>
<evidence type="ECO:0000256" key="5">
    <source>
        <dbReference type="ARBA" id="ARBA00022729"/>
    </source>
</evidence>
<dbReference type="EMBL" id="OZ075128">
    <property type="protein sequence ID" value="CAL4955085.1"/>
    <property type="molecule type" value="Genomic_DNA"/>
</dbReference>
<evidence type="ECO:0000256" key="2">
    <source>
        <dbReference type="ARBA" id="ARBA00022527"/>
    </source>
</evidence>
<keyword evidence="3" id="KW-0808">Transferase</keyword>
<dbReference type="PROSITE" id="PS00107">
    <property type="entry name" value="PROTEIN_KINASE_ATP"/>
    <property type="match status" value="1"/>
</dbReference>
<gene>
    <name evidence="16" type="ORF">URODEC1_LOCUS41200</name>
</gene>
<name>A0ABC8Z5A1_9POAL</name>
<keyword evidence="4 13" id="KW-0812">Transmembrane</keyword>
<dbReference type="PANTHER" id="PTHR27009">
    <property type="entry name" value="RUST RESISTANCE KINASE LR10-RELATED"/>
    <property type="match status" value="1"/>
</dbReference>
<reference evidence="16 17" key="2">
    <citation type="submission" date="2024-10" db="EMBL/GenBank/DDBJ databases">
        <authorList>
            <person name="Ryan C."/>
        </authorList>
    </citation>
    <scope>NUCLEOTIDE SEQUENCE [LARGE SCALE GENOMIC DNA]</scope>
</reference>
<feature type="binding site" evidence="12">
    <location>
        <position position="388"/>
    </location>
    <ligand>
        <name>ATP</name>
        <dbReference type="ChEBI" id="CHEBI:30616"/>
    </ligand>
</feature>
<dbReference type="InterPro" id="IPR017441">
    <property type="entry name" value="Protein_kinase_ATP_BS"/>
</dbReference>
<dbReference type="PROSITE" id="PS50011">
    <property type="entry name" value="PROTEIN_KINASE_DOM"/>
    <property type="match status" value="1"/>
</dbReference>
<dbReference type="InterPro" id="IPR011009">
    <property type="entry name" value="Kinase-like_dom_sf"/>
</dbReference>
<dbReference type="InterPro" id="IPR025287">
    <property type="entry name" value="WAK_GUB"/>
</dbReference>
<evidence type="ECO:0000256" key="4">
    <source>
        <dbReference type="ARBA" id="ARBA00022692"/>
    </source>
</evidence>
<keyword evidence="2" id="KW-0723">Serine/threonine-protein kinase</keyword>
<feature type="signal peptide" evidence="14">
    <location>
        <begin position="1"/>
        <end position="26"/>
    </location>
</feature>
<dbReference type="Pfam" id="PF13947">
    <property type="entry name" value="GUB_WAK_bind"/>
    <property type="match status" value="1"/>
</dbReference>
<evidence type="ECO:0000256" key="10">
    <source>
        <dbReference type="ARBA" id="ARBA00023136"/>
    </source>
</evidence>
<dbReference type="SUPFAM" id="SSF56112">
    <property type="entry name" value="Protein kinase-like (PK-like)"/>
    <property type="match status" value="1"/>
</dbReference>
<keyword evidence="5 14" id="KW-0732">Signal</keyword>
<keyword evidence="6 12" id="KW-0547">Nucleotide-binding</keyword>
<evidence type="ECO:0000256" key="7">
    <source>
        <dbReference type="ARBA" id="ARBA00022777"/>
    </source>
</evidence>
<dbReference type="InterPro" id="IPR001245">
    <property type="entry name" value="Ser-Thr/Tyr_kinase_cat_dom"/>
</dbReference>
<dbReference type="Gene3D" id="3.30.200.20">
    <property type="entry name" value="Phosphorylase Kinase, domain 1"/>
    <property type="match status" value="1"/>
</dbReference>
<dbReference type="InterPro" id="IPR008271">
    <property type="entry name" value="Ser/Thr_kinase_AS"/>
</dbReference>
<comment type="subcellular location">
    <subcellularLocation>
        <location evidence="1">Membrane</location>
        <topology evidence="1">Single-pass type I membrane protein</topology>
    </subcellularLocation>
</comment>
<accession>A0ABC8Z5A1</accession>
<dbReference type="Gene3D" id="1.10.510.10">
    <property type="entry name" value="Transferase(Phosphotransferase) domain 1"/>
    <property type="match status" value="1"/>
</dbReference>
<evidence type="ECO:0000256" key="14">
    <source>
        <dbReference type="SAM" id="SignalP"/>
    </source>
</evidence>
<evidence type="ECO:0000313" key="17">
    <source>
        <dbReference type="Proteomes" id="UP001497457"/>
    </source>
</evidence>
<feature type="domain" description="Protein kinase" evidence="15">
    <location>
        <begin position="359"/>
        <end position="638"/>
    </location>
</feature>
<dbReference type="Proteomes" id="UP001497457">
    <property type="component" value="Chromosome 18b"/>
</dbReference>
<evidence type="ECO:0000313" key="16">
    <source>
        <dbReference type="EMBL" id="CAL4955085.1"/>
    </source>
</evidence>
<dbReference type="InterPro" id="IPR045874">
    <property type="entry name" value="LRK10/LRL21-25-like"/>
</dbReference>
<feature type="transmembrane region" description="Helical" evidence="13">
    <location>
        <begin position="296"/>
        <end position="319"/>
    </location>
</feature>
<dbReference type="Pfam" id="PF14380">
    <property type="entry name" value="WAK_assoc"/>
    <property type="match status" value="1"/>
</dbReference>
<dbReference type="SMART" id="SM00220">
    <property type="entry name" value="S_TKc"/>
    <property type="match status" value="1"/>
</dbReference>
<dbReference type="AlphaFoldDB" id="A0ABC8Z5A1"/>
<dbReference type="FunFam" id="1.10.510.10:FF:000590">
    <property type="entry name" value="PR5-like receptor kinase"/>
    <property type="match status" value="1"/>
</dbReference>
<organism evidence="16 17">
    <name type="scientific">Urochloa decumbens</name>
    <dbReference type="NCBI Taxonomy" id="240449"/>
    <lineage>
        <taxon>Eukaryota</taxon>
        <taxon>Viridiplantae</taxon>
        <taxon>Streptophyta</taxon>
        <taxon>Embryophyta</taxon>
        <taxon>Tracheophyta</taxon>
        <taxon>Spermatophyta</taxon>
        <taxon>Magnoliopsida</taxon>
        <taxon>Liliopsida</taxon>
        <taxon>Poales</taxon>
        <taxon>Poaceae</taxon>
        <taxon>PACMAD clade</taxon>
        <taxon>Panicoideae</taxon>
        <taxon>Panicodae</taxon>
        <taxon>Paniceae</taxon>
        <taxon>Melinidinae</taxon>
        <taxon>Urochloa</taxon>
    </lineage>
</organism>
<feature type="chain" id="PRO_5044871155" description="Protein kinase domain-containing protein" evidence="14">
    <location>
        <begin position="27"/>
        <end position="648"/>
    </location>
</feature>
<sequence>MALLLHIHHRLPLPLLVVVLVAASRGVPCSGDSYNSSMCLKPQLCGGVSISYPFYLSDDTGVLLGNNSSYCGYPGLGIKCDGGNQAILELGGEKYVISSINNTGGGLTVTVVDKEVLDDQACPKIDHNVALPPWFTIPNTSVVDYIDFFLDCYFGPEFTGQRPDDNSSITCSNFIGPKLSFVFLSEHVPFRDTNWWQGRCQGVFQAPVLKGSLGQGDPQNDPGWTKGGFGKALLAGFPLAWDYQKPQACVQCEGTNGQCGHNQTGEFVACLCSGGRVGNHNNCTGDSFGHGKRTKFYIIAITSCPLLLCLVILAFFLACKCGLLPTKSKDEPRIESFLQKNGNLYPKRYTYADLKRMTRSFSMKLGQGGFGDVYRGNLSNNGCQIAVKMLKGTKGDGEEFINEVASISRTSHVNIVTLLGYCLQGSKRALIYEYMPNGSLERYAFNSNMNSENMLSWEKLFDIAIGIARGLEYLHRGCSTRIVHFDIKPHNVLLDQDFCPKISDFGLAKLCMNKESAISITGARGTIGYIAPEVYSKLFGTASSKSDVYSYGMMVLEMVGARDKNINADTESSSQYFPQWIYEHVDEYCISASEINGETTELVRKMIVVGLWCIQVIPTDRPTMTRVVEMLEGSTSNLELPPKVLLSL</sequence>
<protein>
    <recommendedName>
        <fullName evidence="15">Protein kinase domain-containing protein</fullName>
    </recommendedName>
</protein>
<dbReference type="GO" id="GO:0016020">
    <property type="term" value="C:membrane"/>
    <property type="evidence" value="ECO:0007669"/>
    <property type="project" value="UniProtKB-SubCell"/>
</dbReference>
<evidence type="ECO:0000256" key="8">
    <source>
        <dbReference type="ARBA" id="ARBA00022840"/>
    </source>
</evidence>
<keyword evidence="11" id="KW-0325">Glycoprotein</keyword>
<keyword evidence="10 13" id="KW-0472">Membrane</keyword>
<evidence type="ECO:0000259" key="15">
    <source>
        <dbReference type="PROSITE" id="PS50011"/>
    </source>
</evidence>
<dbReference type="PROSITE" id="PS00108">
    <property type="entry name" value="PROTEIN_KINASE_ST"/>
    <property type="match status" value="1"/>
</dbReference>